<dbReference type="GO" id="GO:0005524">
    <property type="term" value="F:ATP binding"/>
    <property type="evidence" value="ECO:0007669"/>
    <property type="project" value="UniProtKB-KW"/>
</dbReference>
<dbReference type="GO" id="GO:0000730">
    <property type="term" value="P:DNA recombinase assembly"/>
    <property type="evidence" value="ECO:0007669"/>
    <property type="project" value="TreeGrafter"/>
</dbReference>
<dbReference type="OMA" id="TAQYFEW"/>
<comment type="similarity">
    <text evidence="2">Belongs to the RecA family. DMC1 subfamily.</text>
</comment>
<evidence type="ECO:0000256" key="3">
    <source>
        <dbReference type="ARBA" id="ARBA00022741"/>
    </source>
</evidence>
<dbReference type="InterPro" id="IPR003593">
    <property type="entry name" value="AAA+_ATPase"/>
</dbReference>
<keyword evidence="7" id="KW-0469">Meiosis</keyword>
<dbReference type="GO" id="GO:0051751">
    <property type="term" value="F:alpha-1,4-mannosyltransferase activity"/>
    <property type="evidence" value="ECO:0007669"/>
    <property type="project" value="InterPro"/>
</dbReference>
<evidence type="ECO:0000256" key="2">
    <source>
        <dbReference type="ARBA" id="ARBA00008897"/>
    </source>
</evidence>
<protein>
    <recommendedName>
        <fullName evidence="10">GPI alpha-1,4-mannosyltransferase I, catalytic subunit</fullName>
        <ecNumber evidence="10">2.4.1.-</ecNumber>
    </recommendedName>
    <alternativeName>
        <fullName evidence="10">GPI mannosyltransferase I</fullName>
    </alternativeName>
</protein>
<dbReference type="PANTHER" id="PTHR22942:SF30">
    <property type="entry name" value="MEIOTIC RECOMBINATION PROTEIN DMC1_LIM15 HOMOLOG"/>
    <property type="match status" value="1"/>
</dbReference>
<dbReference type="InterPro" id="IPR011940">
    <property type="entry name" value="Dmc1"/>
</dbReference>
<comment type="subcellular location">
    <subcellularLocation>
        <location evidence="10">Endoplasmic reticulum membrane</location>
        <topology evidence="10">Multi-pass membrane protein</topology>
    </subcellularLocation>
    <subcellularLocation>
        <location evidence="1">Nucleus</location>
    </subcellularLocation>
</comment>
<feature type="transmembrane region" description="Helical" evidence="10">
    <location>
        <begin position="90"/>
        <end position="107"/>
    </location>
</feature>
<dbReference type="PROSITE" id="PS50163">
    <property type="entry name" value="RECA_3"/>
    <property type="match status" value="1"/>
</dbReference>
<dbReference type="GO" id="GO:0000150">
    <property type="term" value="F:DNA strand exchange activity"/>
    <property type="evidence" value="ECO:0007669"/>
    <property type="project" value="InterPro"/>
</dbReference>
<dbReference type="PANTHER" id="PTHR22942">
    <property type="entry name" value="RECA/RAD51/RADA DNA STRAND-PAIRING FAMILY MEMBER"/>
    <property type="match status" value="1"/>
</dbReference>
<feature type="transmembrane region" description="Helical" evidence="10">
    <location>
        <begin position="260"/>
        <end position="281"/>
    </location>
</feature>
<evidence type="ECO:0000313" key="14">
    <source>
        <dbReference type="RefSeq" id="XP_027205286.1"/>
    </source>
</evidence>
<evidence type="ECO:0000313" key="13">
    <source>
        <dbReference type="Proteomes" id="UP000515146"/>
    </source>
</evidence>
<dbReference type="InterPro" id="IPR027417">
    <property type="entry name" value="P-loop_NTPase"/>
</dbReference>
<dbReference type="EC" id="2.4.1.-" evidence="10"/>
<keyword evidence="10" id="KW-1133">Transmembrane helix</keyword>
<keyword evidence="10" id="KW-0256">Endoplasmic reticulum</keyword>
<keyword evidence="10" id="KW-0328">Glycosyltransferase</keyword>
<dbReference type="GO" id="GO:0007131">
    <property type="term" value="P:reciprocal meiotic recombination"/>
    <property type="evidence" value="ECO:0007669"/>
    <property type="project" value="InterPro"/>
</dbReference>
<dbReference type="InterPro" id="IPR020588">
    <property type="entry name" value="RecA_ATP-bd"/>
</dbReference>
<gene>
    <name evidence="14" type="primary">LOC113798898</name>
</gene>
<dbReference type="SMART" id="SM00382">
    <property type="entry name" value="AAA"/>
    <property type="match status" value="1"/>
</dbReference>
<feature type="transmembrane region" description="Helical" evidence="10">
    <location>
        <begin position="315"/>
        <end position="332"/>
    </location>
</feature>
<keyword evidence="13" id="KW-1185">Reference proteome</keyword>
<evidence type="ECO:0000256" key="5">
    <source>
        <dbReference type="ARBA" id="ARBA00023125"/>
    </source>
</evidence>
<dbReference type="FunFam" id="3.40.50.300:FF:000239">
    <property type="entry name" value="Meiotic recombination protein DMC1"/>
    <property type="match status" value="1"/>
</dbReference>
<feature type="domain" description="RecA family profile 1" evidence="11">
    <location>
        <begin position="445"/>
        <end position="617"/>
    </location>
</feature>
<dbReference type="InParanoid" id="A0A6P6YKK3"/>
<dbReference type="Gene3D" id="1.10.150.20">
    <property type="entry name" value="5' to 3' exonuclease, C-terminal subdomain"/>
    <property type="match status" value="1"/>
</dbReference>
<comment type="similarity">
    <text evidence="10">Belongs to the PIGM family.</text>
</comment>
<evidence type="ECO:0000256" key="8">
    <source>
        <dbReference type="ARBA" id="ARBA00023306"/>
    </source>
</evidence>
<dbReference type="PROSITE" id="PS50162">
    <property type="entry name" value="RECA_2"/>
    <property type="match status" value="1"/>
</dbReference>
<dbReference type="OrthoDB" id="3821113at2759"/>
<dbReference type="InterPro" id="IPR007704">
    <property type="entry name" value="PIG-M"/>
</dbReference>
<dbReference type="GO" id="GO:0003697">
    <property type="term" value="F:single-stranded DNA binding"/>
    <property type="evidence" value="ECO:0007669"/>
    <property type="project" value="TreeGrafter"/>
</dbReference>
<evidence type="ECO:0000256" key="7">
    <source>
        <dbReference type="ARBA" id="ARBA00023254"/>
    </source>
</evidence>
<keyword evidence="10" id="KW-0812">Transmembrane</keyword>
<proteinExistence type="inferred from homology"/>
<accession>A0A6P6YKK3</accession>
<feature type="transmembrane region" description="Helical" evidence="10">
    <location>
        <begin position="201"/>
        <end position="225"/>
    </location>
</feature>
<dbReference type="GO" id="GO:0003690">
    <property type="term" value="F:double-stranded DNA binding"/>
    <property type="evidence" value="ECO:0007669"/>
    <property type="project" value="TreeGrafter"/>
</dbReference>
<dbReference type="NCBIfam" id="TIGR02238">
    <property type="entry name" value="recomb_DMC1"/>
    <property type="match status" value="1"/>
</dbReference>
<reference evidence="14" key="1">
    <citation type="submission" date="2025-08" db="UniProtKB">
        <authorList>
            <consortium name="RefSeq"/>
        </authorList>
    </citation>
    <scope>IDENTIFICATION</scope>
    <source>
        <strain evidence="14">Airmid</strain>
    </source>
</reference>
<evidence type="ECO:0000256" key="1">
    <source>
        <dbReference type="ARBA" id="ARBA00004123"/>
    </source>
</evidence>
<dbReference type="GO" id="GO:0000794">
    <property type="term" value="C:condensed nuclear chromosome"/>
    <property type="evidence" value="ECO:0007669"/>
    <property type="project" value="TreeGrafter"/>
</dbReference>
<dbReference type="InterPro" id="IPR013632">
    <property type="entry name" value="Rad51_C"/>
</dbReference>
<evidence type="ECO:0000256" key="4">
    <source>
        <dbReference type="ARBA" id="ARBA00022840"/>
    </source>
</evidence>
<feature type="domain" description="RecA family profile 2" evidence="12">
    <location>
        <begin position="624"/>
        <end position="687"/>
    </location>
</feature>
<feature type="transmembrane region" description="Helical" evidence="10">
    <location>
        <begin position="339"/>
        <end position="360"/>
    </location>
</feature>
<dbReference type="NCBIfam" id="NF003301">
    <property type="entry name" value="PRK04301.1"/>
    <property type="match status" value="1"/>
</dbReference>
<keyword evidence="6" id="KW-0539">Nucleus</keyword>
<dbReference type="KEGG" id="dpte:113798898"/>
<dbReference type="Gene3D" id="3.40.50.300">
    <property type="entry name" value="P-loop containing nucleotide triphosphate hydrolases"/>
    <property type="match status" value="1"/>
</dbReference>
<evidence type="ECO:0000259" key="11">
    <source>
        <dbReference type="PROSITE" id="PS50162"/>
    </source>
</evidence>
<dbReference type="GO" id="GO:0140664">
    <property type="term" value="F:ATP-dependent DNA damage sensor activity"/>
    <property type="evidence" value="ECO:0007669"/>
    <property type="project" value="InterPro"/>
</dbReference>
<dbReference type="GO" id="GO:0070192">
    <property type="term" value="P:chromosome organization involved in meiotic cell cycle"/>
    <property type="evidence" value="ECO:0007669"/>
    <property type="project" value="TreeGrafter"/>
</dbReference>
<dbReference type="CDD" id="cd19514">
    <property type="entry name" value="DMC1"/>
    <property type="match status" value="1"/>
</dbReference>
<evidence type="ECO:0000259" key="12">
    <source>
        <dbReference type="PROSITE" id="PS50163"/>
    </source>
</evidence>
<keyword evidence="10" id="KW-0337">GPI-anchor biosynthesis</keyword>
<dbReference type="InterPro" id="IPR020587">
    <property type="entry name" value="RecA_monomer-monomer_interface"/>
</dbReference>
<dbReference type="Pfam" id="PF08423">
    <property type="entry name" value="Rad51"/>
    <property type="match status" value="1"/>
</dbReference>
<dbReference type="Proteomes" id="UP000515146">
    <property type="component" value="Unplaced"/>
</dbReference>
<organism evidence="13 14">
    <name type="scientific">Dermatophagoides pteronyssinus</name>
    <name type="common">European house dust mite</name>
    <dbReference type="NCBI Taxonomy" id="6956"/>
    <lineage>
        <taxon>Eukaryota</taxon>
        <taxon>Metazoa</taxon>
        <taxon>Ecdysozoa</taxon>
        <taxon>Arthropoda</taxon>
        <taxon>Chelicerata</taxon>
        <taxon>Arachnida</taxon>
        <taxon>Acari</taxon>
        <taxon>Acariformes</taxon>
        <taxon>Sarcoptiformes</taxon>
        <taxon>Astigmata</taxon>
        <taxon>Psoroptidia</taxon>
        <taxon>Analgoidea</taxon>
        <taxon>Pyroglyphidae</taxon>
        <taxon>Dermatophagoidinae</taxon>
        <taxon>Dermatophagoides</taxon>
    </lineage>
</organism>
<comment type="pathway">
    <text evidence="10">Glycolipid biosynthesis; glycosylphosphatidylinositol-anchor biosynthesis.</text>
</comment>
<keyword evidence="5" id="KW-0238">DNA-binding</keyword>
<evidence type="ECO:0000256" key="9">
    <source>
        <dbReference type="RuleBase" id="RU003422"/>
    </source>
</evidence>
<dbReference type="FunCoup" id="A0A6P6YKK3">
    <property type="interactions" value="1125"/>
</dbReference>
<dbReference type="GO" id="GO:0006312">
    <property type="term" value="P:mitotic recombination"/>
    <property type="evidence" value="ECO:0007669"/>
    <property type="project" value="TreeGrafter"/>
</dbReference>
<dbReference type="InterPro" id="IPR010995">
    <property type="entry name" value="DNA_repair_Rad51/TF_NusA_a-hlx"/>
</dbReference>
<comment type="function">
    <text evidence="10">Catalytic subunit of the glycosylphosphatidylinositol-mannosyltransferase I complex which catalyzes the transfer of the first mannose, via an alpha-1,4 bond from a dolichol-phosphate-mannose (Dol-P-Man) to the glucosaminyl acyl phosphatidylinositol (GlcN-(acyl)PI) intermediate to generate alpha-D-Man-(1-&gt;4)-alpha-D-GlcN-(1-&gt;6)-(1-radyl,2-acyl-sn-glycero-3-phospho)-2-acyl-inositol and participates in the sixth step of the glycosylphosphatidylinositol-anchor biosynthesis.</text>
</comment>
<feature type="transmembrane region" description="Helical" evidence="10">
    <location>
        <begin position="12"/>
        <end position="29"/>
    </location>
</feature>
<feature type="transmembrane region" description="Helical" evidence="10">
    <location>
        <begin position="152"/>
        <end position="181"/>
    </location>
</feature>
<dbReference type="SUPFAM" id="SSF52540">
    <property type="entry name" value="P-loop containing nucleoside triphosphate hydrolases"/>
    <property type="match status" value="1"/>
</dbReference>
<sequence>MLWQRFLNLGPFAHSLISFFIHIFLILFCEIQDSYLDVKYTDIDYVVFTDGAQAILNGSTPFQRPTYRYTPILALLMTPNILWFAQFGKLLFSIFDIIVGILIYNIMDRKYCRHYLLWLYNPLTLIISTRGSSESLICTLVLLVIFCFNKKRYILAGLCFGFVIHFKIYPIIYASTFYLALSERKSSLFGSLLPNSSKIMFLISTLIGLIIPTYLSYLSCGSIYLDEAWLYHFYRQDFQHNFSPYFYLFQLFDDIKTQKIIGLMAFLPQMLLATIIVPIYYNQRTTKSINLKSNICMALFLQTYLFVTLNKVITAQYFEWYMCLLPFIVPFLKISWKKWFNIFSIWSFAILQWLLFAYLFEFRKWNWYHDIDQLHEYGINALDTKKLKAAGICTIKGINMHMKKKLIQIKGLSEAKVDKIKEAAAKICNEFTFMTASQFREKRKMVFKVSTGCQEFDTLLGGGIESMAITEAFGEFRCGKTQLSHTLCITCQVTSDNYRGGKAIFIDTENTFRPNRLRQIAERFKLDLEAALENVLYIRAYTSEHQHEILDAVAAKFHEEIGVYKLLVVDSLMALFRVDYSGRGELADRQQKLGQYLSKLQKLAEEYNIAIFITNQMTADPGSTMSFQADPKKPIGGHILAHASTVRLSLKKGRGDTRVVKIYDSPDLAESEATFAITDGGIADAKE</sequence>
<keyword evidence="8" id="KW-0131">Cell cycle</keyword>
<keyword evidence="3 9" id="KW-0547">Nucleotide-binding</keyword>
<dbReference type="GO" id="GO:0005789">
    <property type="term" value="C:endoplasmic reticulum membrane"/>
    <property type="evidence" value="ECO:0007669"/>
    <property type="project" value="UniProtKB-SubCell"/>
</dbReference>
<dbReference type="GO" id="GO:0004376">
    <property type="term" value="F:GPI mannosyltransferase activity"/>
    <property type="evidence" value="ECO:0007669"/>
    <property type="project" value="InterPro"/>
</dbReference>
<dbReference type="GO" id="GO:0042148">
    <property type="term" value="P:DNA strand invasion"/>
    <property type="evidence" value="ECO:0007669"/>
    <property type="project" value="TreeGrafter"/>
</dbReference>
<dbReference type="RefSeq" id="XP_027205286.1">
    <property type="nucleotide sequence ID" value="XM_027349485.1"/>
</dbReference>
<dbReference type="UniPathway" id="UPA00196"/>
<dbReference type="SUPFAM" id="SSF47794">
    <property type="entry name" value="Rad51 N-terminal domain-like"/>
    <property type="match status" value="1"/>
</dbReference>
<evidence type="ECO:0000256" key="10">
    <source>
        <dbReference type="RuleBase" id="RU365064"/>
    </source>
</evidence>
<keyword evidence="10" id="KW-0808">Transferase</keyword>
<dbReference type="AlphaFoldDB" id="A0A6P6YKK3"/>
<dbReference type="Pfam" id="PF05007">
    <property type="entry name" value="Mannosyl_trans"/>
    <property type="match status" value="1"/>
</dbReference>
<keyword evidence="4 9" id="KW-0067">ATP-binding</keyword>
<keyword evidence="10" id="KW-0472">Membrane</keyword>
<name>A0A6P6YKK3_DERPT</name>
<dbReference type="GO" id="GO:0006506">
    <property type="term" value="P:GPI anchor biosynthetic process"/>
    <property type="evidence" value="ECO:0007669"/>
    <property type="project" value="UniProtKB-UniPathway"/>
</dbReference>
<evidence type="ECO:0000256" key="6">
    <source>
        <dbReference type="ARBA" id="ARBA00023242"/>
    </source>
</evidence>